<feature type="signal peptide" evidence="2">
    <location>
        <begin position="1"/>
        <end position="22"/>
    </location>
</feature>
<dbReference type="KEGG" id="lyd:D7I47_12085"/>
<dbReference type="InterPro" id="IPR039448">
    <property type="entry name" value="Beta_helix"/>
</dbReference>
<feature type="domain" description="Right handed beta helix" evidence="3">
    <location>
        <begin position="141"/>
        <end position="277"/>
    </location>
</feature>
<evidence type="ECO:0000259" key="3">
    <source>
        <dbReference type="Pfam" id="PF13229"/>
    </source>
</evidence>
<dbReference type="SUPFAM" id="SSF51126">
    <property type="entry name" value="Pectin lyase-like"/>
    <property type="match status" value="1"/>
</dbReference>
<evidence type="ECO:0000313" key="5">
    <source>
        <dbReference type="Proteomes" id="UP000278886"/>
    </source>
</evidence>
<protein>
    <recommendedName>
        <fullName evidence="3">Right handed beta helix domain-containing protein</fullName>
    </recommendedName>
</protein>
<dbReference type="Proteomes" id="UP000278886">
    <property type="component" value="Chromosome"/>
</dbReference>
<dbReference type="OrthoDB" id="5113607at2"/>
<dbReference type="EMBL" id="CP032630">
    <property type="protein sequence ID" value="AYF98920.1"/>
    <property type="molecule type" value="Genomic_DNA"/>
</dbReference>
<dbReference type="InterPro" id="IPR011050">
    <property type="entry name" value="Pectin_lyase_fold/virulence"/>
</dbReference>
<dbReference type="RefSeq" id="WP_120763289.1">
    <property type="nucleotide sequence ID" value="NZ_CP032630.1"/>
</dbReference>
<dbReference type="InterPro" id="IPR012334">
    <property type="entry name" value="Pectin_lyas_fold"/>
</dbReference>
<gene>
    <name evidence="4" type="ORF">D7I47_12085</name>
</gene>
<proteinExistence type="predicted"/>
<evidence type="ECO:0000256" key="2">
    <source>
        <dbReference type="SAM" id="SignalP"/>
    </source>
</evidence>
<keyword evidence="2" id="KW-0732">Signal</keyword>
<accession>A0A387BK66</accession>
<dbReference type="AlphaFoldDB" id="A0A387BK66"/>
<dbReference type="InterPro" id="IPR006626">
    <property type="entry name" value="PbH1"/>
</dbReference>
<feature type="chain" id="PRO_5038837382" description="Right handed beta helix domain-containing protein" evidence="2">
    <location>
        <begin position="23"/>
        <end position="382"/>
    </location>
</feature>
<reference evidence="5" key="1">
    <citation type="submission" date="2018-09" db="EMBL/GenBank/DDBJ databases">
        <title>Genome sequencing of strain 2DFWR-13.</title>
        <authorList>
            <person name="Heo J."/>
            <person name="Kim S.-J."/>
            <person name="Kwon S.-W."/>
        </authorList>
    </citation>
    <scope>NUCLEOTIDE SEQUENCE [LARGE SCALE GENOMIC DNA]</scope>
    <source>
        <strain evidence="5">2DFWR-13</strain>
    </source>
</reference>
<evidence type="ECO:0000256" key="1">
    <source>
        <dbReference type="SAM" id="MobiDB-lite"/>
    </source>
</evidence>
<dbReference type="Gene3D" id="2.160.20.10">
    <property type="entry name" value="Single-stranded right-handed beta-helix, Pectin lyase-like"/>
    <property type="match status" value="1"/>
</dbReference>
<dbReference type="SMART" id="SM00710">
    <property type="entry name" value="PbH1"/>
    <property type="match status" value="4"/>
</dbReference>
<evidence type="ECO:0000313" key="4">
    <source>
        <dbReference type="EMBL" id="AYF98920.1"/>
    </source>
</evidence>
<dbReference type="Pfam" id="PF13229">
    <property type="entry name" value="Beta_helix"/>
    <property type="match status" value="1"/>
</dbReference>
<dbReference type="PROSITE" id="PS51257">
    <property type="entry name" value="PROKAR_LIPOPROTEIN"/>
    <property type="match status" value="1"/>
</dbReference>
<sequence>MTSRLPTLFAMVVAIVALTACTAEPTPAVDAAPVVLSVLPDGTGDCTAAHPCGFETALARASSNTRIEFGTGDYGSLEISGNGRFAEFAVPLVLTTAPDAAPVIDRLRISAPAVHLVDLTVRGLTAFDPGADGGRAERLHVTGSGMFVRADHVRIIDSLFEGGSSVDGLQIAGASDVVVEGSTVRDYDQEVDNGRHADCIQLFDIADVVLRGNRLANCYNAGIIISGGGRGIQGLLVEANYVQGCVVKTERCGGGSAAEFREQAVDGLVVRNNTFLDGSVRWGSAPGAVFDRNIVGYLSECGSRITRSLVLAWNQKMCAEPAWLGADGNRTGTLEVRDRAAGDLAPLNADEVRIDAAARPDAPITGIDGETIPDDVAGAAAP</sequence>
<organism evidence="4 5">
    <name type="scientific">Protaetiibacter intestinalis</name>
    <dbReference type="NCBI Taxonomy" id="2419774"/>
    <lineage>
        <taxon>Bacteria</taxon>
        <taxon>Bacillati</taxon>
        <taxon>Actinomycetota</taxon>
        <taxon>Actinomycetes</taxon>
        <taxon>Micrococcales</taxon>
        <taxon>Microbacteriaceae</taxon>
        <taxon>Protaetiibacter</taxon>
    </lineage>
</organism>
<feature type="region of interest" description="Disordered" evidence="1">
    <location>
        <begin position="363"/>
        <end position="382"/>
    </location>
</feature>
<keyword evidence="5" id="KW-1185">Reference proteome</keyword>
<name>A0A387BK66_9MICO</name>